<keyword evidence="2" id="KW-1185">Reference proteome</keyword>
<evidence type="ECO:0000313" key="3">
    <source>
        <dbReference type="WBParaSite" id="SPAL_0000801700.1"/>
    </source>
</evidence>
<feature type="transmembrane region" description="Helical" evidence="1">
    <location>
        <begin position="49"/>
        <end position="70"/>
    </location>
</feature>
<sequence>ELSLLTETCTLALFKKTLVLLGSGVGAAIKAARLMDRTQLGCMIGWEDLVIFMILEGCVHFTIILLLGGVQQSAGAAVCLNDYGQPIQV</sequence>
<protein>
    <submittedName>
        <fullName evidence="3">Polyprotein</fullName>
    </submittedName>
</protein>
<reference evidence="3" key="1">
    <citation type="submission" date="2017-02" db="UniProtKB">
        <authorList>
            <consortium name="WormBaseParasite"/>
        </authorList>
    </citation>
    <scope>IDENTIFICATION</scope>
</reference>
<keyword evidence="1" id="KW-0472">Membrane</keyword>
<name>A0A0N5BQ46_STREA</name>
<keyword evidence="1" id="KW-1133">Transmembrane helix</keyword>
<dbReference type="AlphaFoldDB" id="A0A0N5BQ46"/>
<evidence type="ECO:0000313" key="2">
    <source>
        <dbReference type="Proteomes" id="UP000046392"/>
    </source>
</evidence>
<keyword evidence="1" id="KW-0812">Transmembrane</keyword>
<feature type="transmembrane region" description="Helical" evidence="1">
    <location>
        <begin position="12"/>
        <end position="29"/>
    </location>
</feature>
<organism evidence="2 3">
    <name type="scientific">Strongyloides papillosus</name>
    <name type="common">Intestinal threadworm</name>
    <dbReference type="NCBI Taxonomy" id="174720"/>
    <lineage>
        <taxon>Eukaryota</taxon>
        <taxon>Metazoa</taxon>
        <taxon>Ecdysozoa</taxon>
        <taxon>Nematoda</taxon>
        <taxon>Chromadorea</taxon>
        <taxon>Rhabditida</taxon>
        <taxon>Tylenchina</taxon>
        <taxon>Panagrolaimomorpha</taxon>
        <taxon>Strongyloidoidea</taxon>
        <taxon>Strongyloididae</taxon>
        <taxon>Strongyloides</taxon>
    </lineage>
</organism>
<evidence type="ECO:0000256" key="1">
    <source>
        <dbReference type="SAM" id="Phobius"/>
    </source>
</evidence>
<dbReference type="WBParaSite" id="SPAL_0000801700.1">
    <property type="protein sequence ID" value="SPAL_0000801700.1"/>
    <property type="gene ID" value="SPAL_0000801700"/>
</dbReference>
<accession>A0A0N5BQ46</accession>
<dbReference type="Proteomes" id="UP000046392">
    <property type="component" value="Unplaced"/>
</dbReference>
<proteinExistence type="predicted"/>